<name>Q4PMY2_IXOSC</name>
<feature type="compositionally biased region" description="Low complexity" evidence="6">
    <location>
        <begin position="27"/>
        <end position="40"/>
    </location>
</feature>
<keyword evidence="2" id="KW-0964">Secreted</keyword>
<dbReference type="InterPro" id="IPR021971">
    <property type="entry name" value="Salp15"/>
</dbReference>
<evidence type="ECO:0000256" key="1">
    <source>
        <dbReference type="ARBA" id="ARBA00004613"/>
    </source>
</evidence>
<dbReference type="Pfam" id="PF12115">
    <property type="entry name" value="Salp15"/>
    <property type="match status" value="1"/>
</dbReference>
<comment type="subcellular location">
    <subcellularLocation>
        <location evidence="1">Secreted</location>
    </subcellularLocation>
</comment>
<dbReference type="AlphaFoldDB" id="Q4PMY2"/>
<feature type="chain" id="PRO_5004241438" evidence="7">
    <location>
        <begin position="19"/>
        <end position="137"/>
    </location>
</feature>
<dbReference type="HOGENOM" id="CLU_2461071_0_0_1"/>
<protein>
    <submittedName>
        <fullName evidence="8">Putative secreted salivary protein</fullName>
    </submittedName>
</protein>
<organism evidence="8">
    <name type="scientific">Ixodes scapularis</name>
    <name type="common">Black-legged tick</name>
    <name type="synonym">Deer tick</name>
    <dbReference type="NCBI Taxonomy" id="6945"/>
    <lineage>
        <taxon>Eukaryota</taxon>
        <taxon>Metazoa</taxon>
        <taxon>Ecdysozoa</taxon>
        <taxon>Arthropoda</taxon>
        <taxon>Chelicerata</taxon>
        <taxon>Arachnida</taxon>
        <taxon>Acari</taxon>
        <taxon>Parasitiformes</taxon>
        <taxon>Ixodida</taxon>
        <taxon>Ixodoidea</taxon>
        <taxon>Ixodidae</taxon>
        <taxon>Ixodinae</taxon>
        <taxon>Ixodes</taxon>
    </lineage>
</organism>
<feature type="region of interest" description="Disordered" evidence="6">
    <location>
        <begin position="27"/>
        <end position="58"/>
    </location>
</feature>
<evidence type="ECO:0000256" key="3">
    <source>
        <dbReference type="ARBA" id="ARBA00022729"/>
    </source>
</evidence>
<proteinExistence type="evidence at transcript level"/>
<evidence type="ECO:0000256" key="6">
    <source>
        <dbReference type="SAM" id="MobiDB-lite"/>
    </source>
</evidence>
<feature type="signal peptide" evidence="7">
    <location>
        <begin position="1"/>
        <end position="18"/>
    </location>
</feature>
<sequence length="137" mass="14495">MLKLEMFILFVFAGLCFGQASDVVSNSGVPSSDDASSSGGARDGGKPAGTDLPSFIGTPEEKKSYVDILVKNCGDDNTWKVNENNMTNSLQKCKYTCQSISNTDVTRELRIPSGMVCGSHDAKCGETGDCPVIVPSC</sequence>
<dbReference type="GO" id="GO:0005576">
    <property type="term" value="C:extracellular region"/>
    <property type="evidence" value="ECO:0007669"/>
    <property type="project" value="UniProtKB-SubCell"/>
</dbReference>
<evidence type="ECO:0000256" key="2">
    <source>
        <dbReference type="ARBA" id="ARBA00022525"/>
    </source>
</evidence>
<reference evidence="8" key="1">
    <citation type="submission" date="2005-05" db="EMBL/GenBank/DDBJ databases">
        <authorList>
            <person name="Tseng H.-P."/>
            <person name="Hseu T.-H."/>
            <person name="Buhler D.R."/>
            <person name="Wang W.-D."/>
            <person name="Tsai H.-L."/>
            <person name="Hu C.-H."/>
        </authorList>
    </citation>
    <scope>NUCLEOTIDE SEQUENCE</scope>
    <source>
        <strain evidence="8">IS-6-12L-70</strain>
        <tissue evidence="8">Salivary glands</tissue>
    </source>
</reference>
<dbReference type="EMBL" id="DQ065991">
    <property type="protein sequence ID" value="AAY66628.1"/>
    <property type="molecule type" value="mRNA"/>
</dbReference>
<evidence type="ECO:0000256" key="4">
    <source>
        <dbReference type="ARBA" id="ARBA00023180"/>
    </source>
</evidence>
<comment type="similarity">
    <text evidence="5">Belongs to the salp15 family.</text>
</comment>
<reference evidence="8" key="2">
    <citation type="journal article" date="2006" name="Insect Biochem. Mol. Biol.">
        <title>An annotated catalog of salivary gland transcripts from Ixodes scapularis ticks.</title>
        <authorList>
            <person name="Ribeiro J.M."/>
            <person name="Alarcon-Chaidez F."/>
            <person name="Francischetti I.M."/>
            <person name="Mans B.J."/>
            <person name="Mather T.N."/>
            <person name="Valenzuela J.G."/>
            <person name="Wikel S.K."/>
        </authorList>
    </citation>
    <scope>NUCLEOTIDE SEQUENCE</scope>
    <source>
        <strain evidence="8">IS-6-12L-70</strain>
        <tissue evidence="8">Salivary glands</tissue>
    </source>
</reference>
<accession>Q4PMY2</accession>
<evidence type="ECO:0000256" key="7">
    <source>
        <dbReference type="SAM" id="SignalP"/>
    </source>
</evidence>
<keyword evidence="4" id="KW-0325">Glycoprotein</keyword>
<dbReference type="VEuPathDB" id="VectorBase:ISCW011559"/>
<evidence type="ECO:0000256" key="5">
    <source>
        <dbReference type="ARBA" id="ARBA00034321"/>
    </source>
</evidence>
<keyword evidence="3 7" id="KW-0732">Signal</keyword>
<evidence type="ECO:0000313" key="8">
    <source>
        <dbReference type="EMBL" id="AAY66628.1"/>
    </source>
</evidence>